<proteinExistence type="predicted"/>
<dbReference type="Proteomes" id="UP000281553">
    <property type="component" value="Unassembled WGS sequence"/>
</dbReference>
<name>A0A3P7NAC4_DIBLA</name>
<dbReference type="OrthoDB" id="48306at2759"/>
<reference evidence="2 3" key="1">
    <citation type="submission" date="2018-11" db="EMBL/GenBank/DDBJ databases">
        <authorList>
            <consortium name="Pathogen Informatics"/>
        </authorList>
    </citation>
    <scope>NUCLEOTIDE SEQUENCE [LARGE SCALE GENOMIC DNA]</scope>
</reference>
<evidence type="ECO:0000313" key="2">
    <source>
        <dbReference type="EMBL" id="VDN33913.1"/>
    </source>
</evidence>
<sequence>MSAEPLDENLSPEADKSDDEDVQEYISSTIRFFENVKQVRRTPFELPETITLIECENGTKVYLVIDHTLPDIVLVELCRGRGHSMMMDEDEIKKQMKENSIFTFVKNQSRLARAKPQSVVGRPLIYAEPVDSPAINTEGSEAKEVLEASFH</sequence>
<dbReference type="AlphaFoldDB" id="A0A3P7NAC4"/>
<dbReference type="EMBL" id="UYRU01084461">
    <property type="protein sequence ID" value="VDN33913.1"/>
    <property type="molecule type" value="Genomic_DNA"/>
</dbReference>
<keyword evidence="3" id="KW-1185">Reference proteome</keyword>
<accession>A0A3P7NAC4</accession>
<protein>
    <submittedName>
        <fullName evidence="2">Uncharacterized protein</fullName>
    </submittedName>
</protein>
<organism evidence="2 3">
    <name type="scientific">Dibothriocephalus latus</name>
    <name type="common">Fish tapeworm</name>
    <name type="synonym">Diphyllobothrium latum</name>
    <dbReference type="NCBI Taxonomy" id="60516"/>
    <lineage>
        <taxon>Eukaryota</taxon>
        <taxon>Metazoa</taxon>
        <taxon>Spiralia</taxon>
        <taxon>Lophotrochozoa</taxon>
        <taxon>Platyhelminthes</taxon>
        <taxon>Cestoda</taxon>
        <taxon>Eucestoda</taxon>
        <taxon>Diphyllobothriidea</taxon>
        <taxon>Diphyllobothriidae</taxon>
        <taxon>Dibothriocephalus</taxon>
    </lineage>
</organism>
<evidence type="ECO:0000313" key="3">
    <source>
        <dbReference type="Proteomes" id="UP000281553"/>
    </source>
</evidence>
<gene>
    <name evidence="2" type="ORF">DILT_LOCUS16364</name>
</gene>
<evidence type="ECO:0000256" key="1">
    <source>
        <dbReference type="SAM" id="MobiDB-lite"/>
    </source>
</evidence>
<feature type="region of interest" description="Disordered" evidence="1">
    <location>
        <begin position="1"/>
        <end position="21"/>
    </location>
</feature>